<dbReference type="InterPro" id="IPR013783">
    <property type="entry name" value="Ig-like_fold"/>
</dbReference>
<feature type="signal peptide" evidence="16">
    <location>
        <begin position="1"/>
        <end position="23"/>
    </location>
</feature>
<evidence type="ECO:0000256" key="4">
    <source>
        <dbReference type="ARBA" id="ARBA00022729"/>
    </source>
</evidence>
<evidence type="ECO:0000256" key="3">
    <source>
        <dbReference type="ARBA" id="ARBA00022692"/>
    </source>
</evidence>
<dbReference type="Gene3D" id="2.60.40.10">
    <property type="entry name" value="Immunoglobulins"/>
    <property type="match status" value="1"/>
</dbReference>
<evidence type="ECO:0000256" key="12">
    <source>
        <dbReference type="ARBA" id="ARBA00023288"/>
    </source>
</evidence>
<evidence type="ECO:0000256" key="14">
    <source>
        <dbReference type="SAM" id="MobiDB-lite"/>
    </source>
</evidence>
<evidence type="ECO:0000256" key="10">
    <source>
        <dbReference type="ARBA" id="ARBA00023157"/>
    </source>
</evidence>
<keyword evidence="10" id="KW-1015">Disulfide bond</keyword>
<feature type="transmembrane region" description="Helical" evidence="15">
    <location>
        <begin position="177"/>
        <end position="201"/>
    </location>
</feature>
<dbReference type="PANTHER" id="PTHR10441:SF2">
    <property type="entry name" value="T-CELL SURFACE GLYCOPROTEIN CD8 ALPHA CHAIN"/>
    <property type="match status" value="1"/>
</dbReference>
<reference evidence="19" key="1">
    <citation type="submission" date="2025-08" db="UniProtKB">
        <authorList>
            <consortium name="RefSeq"/>
        </authorList>
    </citation>
    <scope>IDENTIFICATION</scope>
</reference>
<keyword evidence="11" id="KW-0325">Glycoprotein</keyword>
<evidence type="ECO:0000313" key="18">
    <source>
        <dbReference type="Proteomes" id="UP000694871"/>
    </source>
</evidence>
<organism evidence="18 19">
    <name type="scientific">Gekko japonicus</name>
    <name type="common">Schlegel's Japanese gecko</name>
    <dbReference type="NCBI Taxonomy" id="146911"/>
    <lineage>
        <taxon>Eukaryota</taxon>
        <taxon>Metazoa</taxon>
        <taxon>Chordata</taxon>
        <taxon>Craniata</taxon>
        <taxon>Vertebrata</taxon>
        <taxon>Euteleostomi</taxon>
        <taxon>Lepidosauria</taxon>
        <taxon>Squamata</taxon>
        <taxon>Bifurcata</taxon>
        <taxon>Gekkota</taxon>
        <taxon>Gekkonidae</taxon>
        <taxon>Gekkoninae</taxon>
        <taxon>Gekko</taxon>
    </lineage>
</organism>
<evidence type="ECO:0000256" key="11">
    <source>
        <dbReference type="ARBA" id="ARBA00023180"/>
    </source>
</evidence>
<dbReference type="GeneID" id="107120084"/>
<keyword evidence="13" id="KW-0393">Immunoglobulin domain</keyword>
<dbReference type="RefSeq" id="XP_015278213.1">
    <property type="nucleotide sequence ID" value="XM_015422727.1"/>
</dbReference>
<keyword evidence="8 15" id="KW-0472">Membrane</keyword>
<dbReference type="PANTHER" id="PTHR10441">
    <property type="entry name" value="CD8 ALPHA CHAIN"/>
    <property type="match status" value="1"/>
</dbReference>
<evidence type="ECO:0000256" key="5">
    <source>
        <dbReference type="ARBA" id="ARBA00022859"/>
    </source>
</evidence>
<evidence type="ECO:0000259" key="17">
    <source>
        <dbReference type="PROSITE" id="PS50835"/>
    </source>
</evidence>
<keyword evidence="9" id="KW-0564">Palmitate</keyword>
<keyword evidence="3 15" id="KW-0812">Transmembrane</keyword>
<comment type="subcellular location">
    <subcellularLocation>
        <location evidence="1">Cell membrane</location>
        <topology evidence="1">Single-pass type I membrane protein</topology>
    </subcellularLocation>
</comment>
<keyword evidence="7" id="KW-1064">Adaptive immunity</keyword>
<dbReference type="InterPro" id="IPR013106">
    <property type="entry name" value="Ig_V-set"/>
</dbReference>
<evidence type="ECO:0000256" key="2">
    <source>
        <dbReference type="ARBA" id="ARBA00022475"/>
    </source>
</evidence>
<keyword evidence="5" id="KW-0391">Immunity</keyword>
<feature type="compositionally biased region" description="Polar residues" evidence="14">
    <location>
        <begin position="145"/>
        <end position="155"/>
    </location>
</feature>
<keyword evidence="4 16" id="KW-0732">Signal</keyword>
<dbReference type="InterPro" id="IPR007110">
    <property type="entry name" value="Ig-like_dom"/>
</dbReference>
<gene>
    <name evidence="19" type="primary">LOC107120084</name>
</gene>
<evidence type="ECO:0000256" key="1">
    <source>
        <dbReference type="ARBA" id="ARBA00004251"/>
    </source>
</evidence>
<dbReference type="SUPFAM" id="SSF48726">
    <property type="entry name" value="Immunoglobulin"/>
    <property type="match status" value="1"/>
</dbReference>
<proteinExistence type="predicted"/>
<evidence type="ECO:0000256" key="15">
    <source>
        <dbReference type="SAM" id="Phobius"/>
    </source>
</evidence>
<dbReference type="InterPro" id="IPR036179">
    <property type="entry name" value="Ig-like_dom_sf"/>
</dbReference>
<protein>
    <submittedName>
        <fullName evidence="19">T-cell surface glycoprotein CD8 alpha chain-like</fullName>
    </submittedName>
</protein>
<feature type="chain" id="PRO_5046378167" evidence="16">
    <location>
        <begin position="24"/>
        <end position="227"/>
    </location>
</feature>
<accession>A0ABM1KWX6</accession>
<feature type="domain" description="Ig-like" evidence="17">
    <location>
        <begin position="39"/>
        <end position="119"/>
    </location>
</feature>
<keyword evidence="2" id="KW-1003">Cell membrane</keyword>
<evidence type="ECO:0000313" key="19">
    <source>
        <dbReference type="RefSeq" id="XP_015278213.1"/>
    </source>
</evidence>
<keyword evidence="18" id="KW-1185">Reference proteome</keyword>
<dbReference type="Pfam" id="PF07686">
    <property type="entry name" value="V-set"/>
    <property type="match status" value="1"/>
</dbReference>
<evidence type="ECO:0000256" key="13">
    <source>
        <dbReference type="ARBA" id="ARBA00023319"/>
    </source>
</evidence>
<name>A0ABM1KWX6_GEKJA</name>
<evidence type="ECO:0000256" key="7">
    <source>
        <dbReference type="ARBA" id="ARBA00023130"/>
    </source>
</evidence>
<keyword evidence="6 15" id="KW-1133">Transmembrane helix</keyword>
<evidence type="ECO:0000256" key="8">
    <source>
        <dbReference type="ARBA" id="ARBA00023136"/>
    </source>
</evidence>
<dbReference type="PROSITE" id="PS50835">
    <property type="entry name" value="IG_LIKE"/>
    <property type="match status" value="1"/>
</dbReference>
<evidence type="ECO:0000256" key="6">
    <source>
        <dbReference type="ARBA" id="ARBA00022989"/>
    </source>
</evidence>
<dbReference type="Proteomes" id="UP000694871">
    <property type="component" value="Unplaced"/>
</dbReference>
<keyword evidence="12" id="KW-0449">Lipoprotein</keyword>
<feature type="region of interest" description="Disordered" evidence="14">
    <location>
        <begin position="133"/>
        <end position="155"/>
    </location>
</feature>
<dbReference type="InterPro" id="IPR015468">
    <property type="entry name" value="CD8_asu"/>
</dbReference>
<sequence length="227" mass="25830">MARVSSLLRLSLILCYCSSQINTMKIKMVSKPEAINARVELDCETKYPDHGVYWIHQNNSKEPKFILYIKSRPQSVPNDQPYDISKSGNTYKLIVKAFKKQDEGIYNCIVLHNQVLHFSPDLPVYLPVRTTQAPTTQRRAPETPNPNNQHITNGPNKCSDATVTVPYDGLMLPCEPYIWMPLSGGCFLLLITLVITITVCCDPRRRRRRCQCKRPLNGTNGKPTVPR</sequence>
<evidence type="ECO:0000256" key="16">
    <source>
        <dbReference type="SAM" id="SignalP"/>
    </source>
</evidence>
<evidence type="ECO:0000256" key="9">
    <source>
        <dbReference type="ARBA" id="ARBA00023139"/>
    </source>
</evidence>